<accession>A0AAJ3TZH5</accession>
<dbReference type="GeneID" id="86860517"/>
<dbReference type="AlphaFoldDB" id="A0AAJ3TZH5"/>
<name>A0AAJ3TZH5_ECOLX</name>
<dbReference type="Proteomes" id="UP000243401">
    <property type="component" value="Unassembled WGS sequence"/>
</dbReference>
<feature type="transmembrane region" description="Helical" evidence="1">
    <location>
        <begin position="170"/>
        <end position="194"/>
    </location>
</feature>
<feature type="transmembrane region" description="Helical" evidence="1">
    <location>
        <begin position="60"/>
        <end position="79"/>
    </location>
</feature>
<feature type="transmembrane region" description="Helical" evidence="1">
    <location>
        <begin position="299"/>
        <end position="319"/>
    </location>
</feature>
<gene>
    <name evidence="2" type="ORF">EATG_02508</name>
</gene>
<evidence type="ECO:0000313" key="2">
    <source>
        <dbReference type="EMBL" id="OSL47752.1"/>
    </source>
</evidence>
<proteinExistence type="predicted"/>
<protein>
    <submittedName>
        <fullName evidence="2">Uncharacterized protein</fullName>
    </submittedName>
</protein>
<feature type="transmembrane region" description="Helical" evidence="1">
    <location>
        <begin position="206"/>
        <end position="225"/>
    </location>
</feature>
<dbReference type="RefSeq" id="WP_085460993.1">
    <property type="nucleotide sequence ID" value="NZ_ADJX01000007.1"/>
</dbReference>
<keyword evidence="1" id="KW-0812">Transmembrane</keyword>
<feature type="transmembrane region" description="Helical" evidence="1">
    <location>
        <begin position="91"/>
        <end position="110"/>
    </location>
</feature>
<feature type="transmembrane region" description="Helical" evidence="1">
    <location>
        <begin position="6"/>
        <end position="24"/>
    </location>
</feature>
<organism evidence="2 3">
    <name type="scientific">Escherichia coli H605</name>
    <dbReference type="NCBI Taxonomy" id="656410"/>
    <lineage>
        <taxon>Bacteria</taxon>
        <taxon>Pseudomonadati</taxon>
        <taxon>Pseudomonadota</taxon>
        <taxon>Gammaproteobacteria</taxon>
        <taxon>Enterobacterales</taxon>
        <taxon>Enterobacteriaceae</taxon>
        <taxon>Escherichia</taxon>
    </lineage>
</organism>
<feature type="transmembrane region" description="Helical" evidence="1">
    <location>
        <begin position="269"/>
        <end position="287"/>
    </location>
</feature>
<feature type="transmembrane region" description="Helical" evidence="1">
    <location>
        <begin position="139"/>
        <end position="158"/>
    </location>
</feature>
<keyword evidence="1" id="KW-1133">Transmembrane helix</keyword>
<sequence length="436" mass="49724">MRNINISSYIILTIFGMIILAMRYTTPIITPWIYAEDGVWVANALSHGWLETFINAREDYFVFFNIFFLFVSTSISSIISGSPLLLLPQSIAVVSYLFYSLMAVMAFHLIIKISNPLFAILVYFTTLLLPLGHSQYENIGHLLQIGFYMPAIASALIIQREYVNKKLSKIIIDIMIWLTAATNPVVFIIVGFYYSFKFLNVREKYILIKDMLPLTISMLILALFILPRLNGSGGLGDYGYNPNNIIEMVTARLLLYPFIFPWYEKLNDSISIILSFVYIIFCTTIIYKTKDSTIKKHLLTLAIALFICLVTTVFGRIGLSDLLNNYQTTFPDRYFVGTNFLSILLFIACLSQCNFSKPISYLSYFISGVLLCIYIVNADIISEGEMAKKNIFLNDHFYYSICHAEKIDNANSAIQIKPANWVMIVPTNLISEIHCH</sequence>
<dbReference type="EMBL" id="ADJX01000007">
    <property type="protein sequence ID" value="OSL47752.1"/>
    <property type="molecule type" value="Genomic_DNA"/>
</dbReference>
<feature type="transmembrane region" description="Helical" evidence="1">
    <location>
        <begin position="358"/>
        <end position="376"/>
    </location>
</feature>
<reference evidence="2 3" key="1">
    <citation type="submission" date="2010-04" db="EMBL/GenBank/DDBJ databases">
        <title>The Genome Sequence of Escherichia coli H605.</title>
        <authorList>
            <consortium name="The Broad Institute Genome Sequencing Platform"/>
            <consortium name="The Broad Institute Genome Sequencing Center for Infectious Disease"/>
            <person name="Feldgarden M."/>
            <person name="Gordon D.M."/>
            <person name="Johnson J.R."/>
            <person name="Johnston B.D."/>
            <person name="Young S."/>
            <person name="Zeng Q."/>
            <person name="Koehrsen M."/>
            <person name="Alvarado L."/>
            <person name="Berlin A.M."/>
            <person name="Borenstein D."/>
            <person name="Chapman S.B."/>
            <person name="Chen Z."/>
            <person name="Engels R."/>
            <person name="Freedman E."/>
            <person name="Gellesch M."/>
            <person name="Goldberg J."/>
            <person name="Griggs A."/>
            <person name="Gujja S."/>
            <person name="Heilman E.R."/>
            <person name="Heiman D.I."/>
            <person name="Hepburn T.A."/>
            <person name="Howarth C."/>
            <person name="Jen D."/>
            <person name="Larson L."/>
            <person name="Mehta T."/>
            <person name="Park D."/>
            <person name="Pearson M."/>
            <person name="Richards J."/>
            <person name="Roberts A."/>
            <person name="Saif S."/>
            <person name="Shea T.D."/>
            <person name="Shenoy N."/>
            <person name="Sisk P."/>
            <person name="Stolte C."/>
            <person name="Sykes S.N."/>
            <person name="Walk T."/>
            <person name="White J."/>
            <person name="Yandava C."/>
            <person name="Haas B."/>
            <person name="Henn M.R."/>
            <person name="Nusbaum C."/>
            <person name="Birren B."/>
        </authorList>
    </citation>
    <scope>NUCLEOTIDE SEQUENCE [LARGE SCALE GENOMIC DNA]</scope>
    <source>
        <strain evidence="2 3">H605</strain>
    </source>
</reference>
<evidence type="ECO:0000256" key="1">
    <source>
        <dbReference type="SAM" id="Phobius"/>
    </source>
</evidence>
<comment type="caution">
    <text evidence="2">The sequence shown here is derived from an EMBL/GenBank/DDBJ whole genome shotgun (WGS) entry which is preliminary data.</text>
</comment>
<feature type="transmembrane region" description="Helical" evidence="1">
    <location>
        <begin position="334"/>
        <end position="351"/>
    </location>
</feature>
<evidence type="ECO:0000313" key="3">
    <source>
        <dbReference type="Proteomes" id="UP000243401"/>
    </source>
</evidence>
<feature type="transmembrane region" description="Helical" evidence="1">
    <location>
        <begin position="117"/>
        <end position="133"/>
    </location>
</feature>
<keyword evidence="1" id="KW-0472">Membrane</keyword>